<dbReference type="InterPro" id="IPR036397">
    <property type="entry name" value="RNaseH_sf"/>
</dbReference>
<evidence type="ECO:0000313" key="2">
    <source>
        <dbReference type="Proteomes" id="UP000499080"/>
    </source>
</evidence>
<gene>
    <name evidence="1" type="ORF">AVEN_209795_1</name>
</gene>
<dbReference type="EMBL" id="BGPR01014059">
    <property type="protein sequence ID" value="GBN63517.1"/>
    <property type="molecule type" value="Genomic_DNA"/>
</dbReference>
<accession>A0A4Y2QJP9</accession>
<protein>
    <submittedName>
        <fullName evidence="1">Uncharacterized protein</fullName>
    </submittedName>
</protein>
<proteinExistence type="predicted"/>
<dbReference type="Proteomes" id="UP000499080">
    <property type="component" value="Unassembled WGS sequence"/>
</dbReference>
<keyword evidence="2" id="KW-1185">Reference proteome</keyword>
<evidence type="ECO:0000313" key="1">
    <source>
        <dbReference type="EMBL" id="GBN63517.1"/>
    </source>
</evidence>
<dbReference type="AlphaFoldDB" id="A0A4Y2QJP9"/>
<name>A0A4Y2QJP9_ARAVE</name>
<reference evidence="1 2" key="1">
    <citation type="journal article" date="2019" name="Sci. Rep.">
        <title>Orb-weaving spider Araneus ventricosus genome elucidates the spidroin gene catalogue.</title>
        <authorList>
            <person name="Kono N."/>
            <person name="Nakamura H."/>
            <person name="Ohtoshi R."/>
            <person name="Moran D.A.P."/>
            <person name="Shinohara A."/>
            <person name="Yoshida Y."/>
            <person name="Fujiwara M."/>
            <person name="Mori M."/>
            <person name="Tomita M."/>
            <person name="Arakawa K."/>
        </authorList>
    </citation>
    <scope>NUCLEOTIDE SEQUENCE [LARGE SCALE GENOMIC DNA]</scope>
</reference>
<organism evidence="1 2">
    <name type="scientific">Araneus ventricosus</name>
    <name type="common">Orbweaver spider</name>
    <name type="synonym">Epeira ventricosa</name>
    <dbReference type="NCBI Taxonomy" id="182803"/>
    <lineage>
        <taxon>Eukaryota</taxon>
        <taxon>Metazoa</taxon>
        <taxon>Ecdysozoa</taxon>
        <taxon>Arthropoda</taxon>
        <taxon>Chelicerata</taxon>
        <taxon>Arachnida</taxon>
        <taxon>Araneae</taxon>
        <taxon>Araneomorphae</taxon>
        <taxon>Entelegynae</taxon>
        <taxon>Araneoidea</taxon>
        <taxon>Araneidae</taxon>
        <taxon>Araneus</taxon>
    </lineage>
</organism>
<dbReference type="GO" id="GO:0003676">
    <property type="term" value="F:nucleic acid binding"/>
    <property type="evidence" value="ECO:0007669"/>
    <property type="project" value="InterPro"/>
</dbReference>
<sequence>MNGSYPKSQLEDGGVDGNLNGEGSSKCQKVFASKRPGLISTDALLLRARQHRAFFMNDLIQRFRWGLLEHPSYSLELGQLIFIFMDRCLHFRIDAEVQQAVLTQLQDIEDDFFHARFDTLLHRLSKCFEKKCDYMDNYFL</sequence>
<comment type="caution">
    <text evidence="1">The sequence shown here is derived from an EMBL/GenBank/DDBJ whole genome shotgun (WGS) entry which is preliminary data.</text>
</comment>
<dbReference type="OrthoDB" id="6434373at2759"/>
<dbReference type="Gene3D" id="3.30.420.10">
    <property type="entry name" value="Ribonuclease H-like superfamily/Ribonuclease H"/>
    <property type="match status" value="1"/>
</dbReference>